<name>A0ABM8IBM8_9BACE</name>
<organism evidence="2 3">
    <name type="scientific">Bacteroides sedimenti</name>
    <dbReference type="NCBI Taxonomy" id="2136147"/>
    <lineage>
        <taxon>Bacteria</taxon>
        <taxon>Pseudomonadati</taxon>
        <taxon>Bacteroidota</taxon>
        <taxon>Bacteroidia</taxon>
        <taxon>Bacteroidales</taxon>
        <taxon>Bacteroidaceae</taxon>
        <taxon>Bacteroides</taxon>
    </lineage>
</organism>
<dbReference type="SUPFAM" id="SSF55729">
    <property type="entry name" value="Acyl-CoA N-acyltransferases (Nat)"/>
    <property type="match status" value="1"/>
</dbReference>
<evidence type="ECO:0000259" key="1">
    <source>
        <dbReference type="PROSITE" id="PS51186"/>
    </source>
</evidence>
<dbReference type="Proteomes" id="UP001496674">
    <property type="component" value="Chromosome"/>
</dbReference>
<sequence>MKLFDDVSLRPLQWDDATDIYNTIVAQKEYLGRWLPFVAFTDSVQFTQEFVDSSMKMEDETFTIRKDNKFIGLIGFKATDKGNCKTEIGYWLSSEYQGQGIVTRAVEQLCKYAFENLGINRIQIKSAVGNTQSSNIPKRLGFSFEGIERAGELFPDGSFADIEVYSILKKEYTIGNNG</sequence>
<evidence type="ECO:0000313" key="2">
    <source>
        <dbReference type="EMBL" id="BEG99408.1"/>
    </source>
</evidence>
<reference evidence="2 3" key="1">
    <citation type="submission" date="2023-04" db="EMBL/GenBank/DDBJ databases">
        <title>Draft genome sequence of acteroides sedimenti strain YN3PY1.</title>
        <authorList>
            <person name="Yoshida N."/>
        </authorList>
    </citation>
    <scope>NUCLEOTIDE SEQUENCE [LARGE SCALE GENOMIC DNA]</scope>
    <source>
        <strain evidence="2 3">YN3PY1</strain>
    </source>
</reference>
<dbReference type="Pfam" id="PF13302">
    <property type="entry name" value="Acetyltransf_3"/>
    <property type="match status" value="1"/>
</dbReference>
<dbReference type="CDD" id="cd04301">
    <property type="entry name" value="NAT_SF"/>
    <property type="match status" value="1"/>
</dbReference>
<dbReference type="PANTHER" id="PTHR43441">
    <property type="entry name" value="RIBOSOMAL-PROTEIN-SERINE ACETYLTRANSFERASE"/>
    <property type="match status" value="1"/>
</dbReference>
<accession>A0ABM8IBM8</accession>
<protein>
    <submittedName>
        <fullName evidence="2">Ribosomal N-acetyltransferase YdaF</fullName>
    </submittedName>
</protein>
<evidence type="ECO:0000313" key="3">
    <source>
        <dbReference type="Proteomes" id="UP001496674"/>
    </source>
</evidence>
<feature type="domain" description="N-acetyltransferase" evidence="1">
    <location>
        <begin position="7"/>
        <end position="171"/>
    </location>
</feature>
<dbReference type="InterPro" id="IPR051908">
    <property type="entry name" value="Ribosomal_N-acetyltransferase"/>
</dbReference>
<gene>
    <name evidence="2" type="primary">ydaF</name>
    <name evidence="2" type="ORF">BSYN_16730</name>
</gene>
<dbReference type="RefSeq" id="WP_353329931.1">
    <property type="nucleotide sequence ID" value="NZ_AP028055.1"/>
</dbReference>
<dbReference type="InterPro" id="IPR016181">
    <property type="entry name" value="Acyl_CoA_acyltransferase"/>
</dbReference>
<dbReference type="PANTHER" id="PTHR43441:SF2">
    <property type="entry name" value="FAMILY ACETYLTRANSFERASE, PUTATIVE (AFU_ORTHOLOGUE AFUA_7G00850)-RELATED"/>
    <property type="match status" value="1"/>
</dbReference>
<proteinExistence type="predicted"/>
<dbReference type="Gene3D" id="3.40.630.30">
    <property type="match status" value="1"/>
</dbReference>
<keyword evidence="3" id="KW-1185">Reference proteome</keyword>
<dbReference type="InterPro" id="IPR000182">
    <property type="entry name" value="GNAT_dom"/>
</dbReference>
<dbReference type="EMBL" id="AP028055">
    <property type="protein sequence ID" value="BEG99408.1"/>
    <property type="molecule type" value="Genomic_DNA"/>
</dbReference>
<dbReference type="PROSITE" id="PS51186">
    <property type="entry name" value="GNAT"/>
    <property type="match status" value="1"/>
</dbReference>